<dbReference type="RefSeq" id="WP_012859736.1">
    <property type="nucleotide sequence ID" value="NC_013517.1"/>
</dbReference>
<dbReference type="InterPro" id="IPR001387">
    <property type="entry name" value="Cro/C1-type_HTH"/>
</dbReference>
<dbReference type="GO" id="GO:0005694">
    <property type="term" value="C:chromosome"/>
    <property type="evidence" value="ECO:0007669"/>
    <property type="project" value="TreeGrafter"/>
</dbReference>
<keyword evidence="2" id="KW-0159">Chromosome partition</keyword>
<keyword evidence="6" id="KW-1185">Reference proteome</keyword>
<keyword evidence="3" id="KW-0238">DNA-binding</keyword>
<sequence length="269" mass="31267">MKLLNLDSGKIILNSKQPRKKFDDEKLEELSKSIKEYGIIQPIIVRKIVSLNKYEIIAGERRFRASQMAGLSKIPVIEIASDNIKSFEIAVLENVQRENLNSIEEAEAYNNLIEVYNYTQEELAEKLGKTRSAISNKLRLLHLPEKVKQMVRENKLSYGQARTLLAFKDNTQIEELSDEIVKKQYSVRELELMAKKSQKKDKTPKNKKSESVFEGSSDEIEYLKSKLIEFFESKVEIKLLNEDQGKLEIEFYGYEDLERILNILKLDLE</sequence>
<dbReference type="FunFam" id="3.90.1530.30:FF:000001">
    <property type="entry name" value="Chromosome partitioning protein ParB"/>
    <property type="match status" value="1"/>
</dbReference>
<proteinExistence type="inferred from homology"/>
<dbReference type="HOGENOM" id="CLU_023853_0_0_0"/>
<dbReference type="PANTHER" id="PTHR33375:SF1">
    <property type="entry name" value="CHROMOSOME-PARTITIONING PROTEIN PARB-RELATED"/>
    <property type="match status" value="1"/>
</dbReference>
<accession>D1AKX1</accession>
<dbReference type="FunFam" id="1.10.10.2830:FF:000001">
    <property type="entry name" value="Chromosome partitioning protein ParB"/>
    <property type="match status" value="1"/>
</dbReference>
<dbReference type="Pfam" id="PF23552">
    <property type="entry name" value="ParB_C"/>
    <property type="match status" value="1"/>
</dbReference>
<dbReference type="CDD" id="cd16393">
    <property type="entry name" value="SPO0J_N"/>
    <property type="match status" value="1"/>
</dbReference>
<dbReference type="GO" id="GO:0045881">
    <property type="term" value="P:positive regulation of sporulation resulting in formation of a cellular spore"/>
    <property type="evidence" value="ECO:0007669"/>
    <property type="project" value="TreeGrafter"/>
</dbReference>
<evidence type="ECO:0000313" key="6">
    <source>
        <dbReference type="Proteomes" id="UP000000845"/>
    </source>
</evidence>
<dbReference type="InterPro" id="IPR003115">
    <property type="entry name" value="ParB_N"/>
</dbReference>
<dbReference type="InterPro" id="IPR041468">
    <property type="entry name" value="HTH_ParB/Spo0J"/>
</dbReference>
<reference evidence="5 6" key="2">
    <citation type="journal article" date="2010" name="Stand. Genomic Sci.">
        <title>Complete genome sequence of Sebaldella termitidis type strain (NCTC 11300).</title>
        <authorList>
            <person name="Harmon-Smith M."/>
            <person name="Celia L."/>
            <person name="Chertkov O."/>
            <person name="Lapidus A."/>
            <person name="Copeland A."/>
            <person name="Glavina Del Rio T."/>
            <person name="Nolan M."/>
            <person name="Lucas S."/>
            <person name="Tice H."/>
            <person name="Cheng J.F."/>
            <person name="Han C."/>
            <person name="Detter J.C."/>
            <person name="Bruce D."/>
            <person name="Goodwin L."/>
            <person name="Pitluck S."/>
            <person name="Pati A."/>
            <person name="Liolios K."/>
            <person name="Ivanova N."/>
            <person name="Mavromatis K."/>
            <person name="Mikhailova N."/>
            <person name="Chen A."/>
            <person name="Palaniappan K."/>
            <person name="Land M."/>
            <person name="Hauser L."/>
            <person name="Chang Y.J."/>
            <person name="Jeffries C.D."/>
            <person name="Brettin T."/>
            <person name="Goker M."/>
            <person name="Beck B."/>
            <person name="Bristow J."/>
            <person name="Eisen J.A."/>
            <person name="Markowitz V."/>
            <person name="Hugenholtz P."/>
            <person name="Kyrpides N.C."/>
            <person name="Klenk H.P."/>
            <person name="Chen F."/>
        </authorList>
    </citation>
    <scope>NUCLEOTIDE SEQUENCE [LARGE SCALE GENOMIC DNA]</scope>
    <source>
        <strain evidence="6">ATCC 33386 / NCTC 11300</strain>
    </source>
</reference>
<dbReference type="eggNOG" id="COG1475">
    <property type="taxonomic scope" value="Bacteria"/>
</dbReference>
<evidence type="ECO:0000259" key="4">
    <source>
        <dbReference type="PROSITE" id="PS50943"/>
    </source>
</evidence>
<dbReference type="STRING" id="526218.Sterm_0252"/>
<gene>
    <name evidence="5" type="ordered locus">Sterm_0252</name>
</gene>
<dbReference type="SUPFAM" id="SSF109709">
    <property type="entry name" value="KorB DNA-binding domain-like"/>
    <property type="match status" value="1"/>
</dbReference>
<evidence type="ECO:0000256" key="1">
    <source>
        <dbReference type="ARBA" id="ARBA00006295"/>
    </source>
</evidence>
<dbReference type="Proteomes" id="UP000000845">
    <property type="component" value="Chromosome"/>
</dbReference>
<dbReference type="Pfam" id="PF17762">
    <property type="entry name" value="HTH_ParB"/>
    <property type="match status" value="1"/>
</dbReference>
<dbReference type="InterPro" id="IPR036086">
    <property type="entry name" value="ParB/Sulfiredoxin_sf"/>
</dbReference>
<dbReference type="AlphaFoldDB" id="D1AKX1"/>
<name>D1AKX1_SEBTE</name>
<dbReference type="EMBL" id="CP001739">
    <property type="protein sequence ID" value="ACZ07137.1"/>
    <property type="molecule type" value="Genomic_DNA"/>
</dbReference>
<organism evidence="5 6">
    <name type="scientific">Sebaldella termitidis (strain ATCC 33386 / NCTC 11300)</name>
    <dbReference type="NCBI Taxonomy" id="526218"/>
    <lineage>
        <taxon>Bacteria</taxon>
        <taxon>Fusobacteriati</taxon>
        <taxon>Fusobacteriota</taxon>
        <taxon>Fusobacteriia</taxon>
        <taxon>Fusobacteriales</taxon>
        <taxon>Leptotrichiaceae</taxon>
        <taxon>Sebaldella</taxon>
    </lineage>
</organism>
<dbReference type="Gene3D" id="1.10.10.2830">
    <property type="match status" value="1"/>
</dbReference>
<dbReference type="PROSITE" id="PS50943">
    <property type="entry name" value="HTH_CROC1"/>
    <property type="match status" value="1"/>
</dbReference>
<reference evidence="6" key="1">
    <citation type="submission" date="2009-09" db="EMBL/GenBank/DDBJ databases">
        <title>The complete chromosome of Sebaldella termitidis ATCC 33386.</title>
        <authorList>
            <consortium name="US DOE Joint Genome Institute (JGI-PGF)"/>
            <person name="Lucas S."/>
            <person name="Copeland A."/>
            <person name="Lapidus A."/>
            <person name="Glavina del Rio T."/>
            <person name="Dalin E."/>
            <person name="Tice H."/>
            <person name="Bruce D."/>
            <person name="Goodwin L."/>
            <person name="Pitluck S."/>
            <person name="Kyrpides N."/>
            <person name="Mavromatis K."/>
            <person name="Ivanova N."/>
            <person name="Mikhailova N."/>
            <person name="Sims D."/>
            <person name="Meincke L."/>
            <person name="Brettin T."/>
            <person name="Detter J.C."/>
            <person name="Han C."/>
            <person name="Larimer F."/>
            <person name="Land M."/>
            <person name="Hauser L."/>
            <person name="Markowitz V."/>
            <person name="Cheng J.F."/>
            <person name="Hugenholtz P."/>
            <person name="Woyke T."/>
            <person name="Wu D."/>
            <person name="Eisen J.A."/>
        </authorList>
    </citation>
    <scope>NUCLEOTIDE SEQUENCE [LARGE SCALE GENOMIC DNA]</scope>
    <source>
        <strain evidence="6">ATCC 33386 / NCTC 11300</strain>
    </source>
</reference>
<dbReference type="InterPro" id="IPR004437">
    <property type="entry name" value="ParB/RepB/Spo0J"/>
</dbReference>
<dbReference type="PANTHER" id="PTHR33375">
    <property type="entry name" value="CHROMOSOME-PARTITIONING PROTEIN PARB-RELATED"/>
    <property type="match status" value="1"/>
</dbReference>
<dbReference type="InterPro" id="IPR057240">
    <property type="entry name" value="ParB_dimer_C"/>
</dbReference>
<evidence type="ECO:0000256" key="2">
    <source>
        <dbReference type="ARBA" id="ARBA00022829"/>
    </source>
</evidence>
<dbReference type="Pfam" id="PF02195">
    <property type="entry name" value="ParB_N"/>
    <property type="match status" value="1"/>
</dbReference>
<evidence type="ECO:0000256" key="3">
    <source>
        <dbReference type="ARBA" id="ARBA00023125"/>
    </source>
</evidence>
<comment type="similarity">
    <text evidence="1">Belongs to the ParB family.</text>
</comment>
<dbReference type="Gene3D" id="3.90.1530.30">
    <property type="match status" value="1"/>
</dbReference>
<evidence type="ECO:0000313" key="5">
    <source>
        <dbReference type="EMBL" id="ACZ07137.1"/>
    </source>
</evidence>
<dbReference type="InterPro" id="IPR050336">
    <property type="entry name" value="Chromosome_partition/occlusion"/>
</dbReference>
<dbReference type="GO" id="GO:0003677">
    <property type="term" value="F:DNA binding"/>
    <property type="evidence" value="ECO:0007669"/>
    <property type="project" value="UniProtKB-KW"/>
</dbReference>
<dbReference type="SUPFAM" id="SSF110849">
    <property type="entry name" value="ParB/Sulfiredoxin"/>
    <property type="match status" value="1"/>
</dbReference>
<dbReference type="GO" id="GO:0007059">
    <property type="term" value="P:chromosome segregation"/>
    <property type="evidence" value="ECO:0007669"/>
    <property type="project" value="UniProtKB-KW"/>
</dbReference>
<protein>
    <submittedName>
        <fullName evidence="5">ParB-like partition protein</fullName>
    </submittedName>
</protein>
<dbReference type="NCBIfam" id="TIGR00180">
    <property type="entry name" value="parB_part"/>
    <property type="match status" value="1"/>
</dbReference>
<feature type="domain" description="HTH cro/C1-type" evidence="4">
    <location>
        <begin position="117"/>
        <end position="136"/>
    </location>
</feature>
<dbReference type="SMART" id="SM00470">
    <property type="entry name" value="ParB"/>
    <property type="match status" value="1"/>
</dbReference>
<dbReference type="KEGG" id="str:Sterm_0252"/>